<keyword evidence="1" id="KW-1133">Transmembrane helix</keyword>
<evidence type="ECO:0000313" key="3">
    <source>
        <dbReference type="Proteomes" id="UP000602395"/>
    </source>
</evidence>
<accession>A0ABR7W6H3</accession>
<feature type="transmembrane region" description="Helical" evidence="1">
    <location>
        <begin position="57"/>
        <end position="78"/>
    </location>
</feature>
<protein>
    <recommendedName>
        <fullName evidence="4">Alkaline shock response membrane anchor protein AmaP</fullName>
    </recommendedName>
</protein>
<comment type="caution">
    <text evidence="2">The sequence shown here is derived from an EMBL/GenBank/DDBJ whole genome shotgun (WGS) entry which is preliminary data.</text>
</comment>
<keyword evidence="1" id="KW-0812">Transmembrane</keyword>
<dbReference type="Proteomes" id="UP000602395">
    <property type="component" value="Unassembled WGS sequence"/>
</dbReference>
<keyword evidence="1" id="KW-0472">Membrane</keyword>
<reference evidence="2 3" key="1">
    <citation type="submission" date="2020-09" db="EMBL/GenBank/DDBJ databases">
        <title>Novel species in genus Gordonia.</title>
        <authorList>
            <person name="Zhang G."/>
        </authorList>
    </citation>
    <scope>NUCLEOTIDE SEQUENCE [LARGE SCALE GENOMIC DNA]</scope>
    <source>
        <strain evidence="2 3">ON-33</strain>
    </source>
</reference>
<evidence type="ECO:0000313" key="2">
    <source>
        <dbReference type="EMBL" id="MBD1318431.1"/>
    </source>
</evidence>
<evidence type="ECO:0008006" key="4">
    <source>
        <dbReference type="Google" id="ProtNLM"/>
    </source>
</evidence>
<name>A0ABR7W6H3_9ACTN</name>
<organism evidence="2 3">
    <name type="scientific">Gordonia hankookensis</name>
    <dbReference type="NCBI Taxonomy" id="589403"/>
    <lineage>
        <taxon>Bacteria</taxon>
        <taxon>Bacillati</taxon>
        <taxon>Actinomycetota</taxon>
        <taxon>Actinomycetes</taxon>
        <taxon>Mycobacteriales</taxon>
        <taxon>Gordoniaceae</taxon>
        <taxon>Gordonia</taxon>
    </lineage>
</organism>
<dbReference type="EMBL" id="JACWMS010000001">
    <property type="protein sequence ID" value="MBD1318431.1"/>
    <property type="molecule type" value="Genomic_DNA"/>
</dbReference>
<gene>
    <name evidence="2" type="ORF">IDF66_02440</name>
</gene>
<sequence length="185" mass="19836">MNRGPAAWHRLTVGLFGVLFLVVGLGAILWRTDVTPVRDRIDRIDQGWVARFADTGWWPVVLIGSALLAVIWGLRLIAATIRPGKVDDLVLQGSDETGSLTVAPKLIAAAVADELASDPRVDRAVAKATDDRGRKIIRLTVTAAPTHSYAEIAGSVGEAVEDIREALDGADIHVQALVHLEPRAT</sequence>
<dbReference type="RefSeq" id="WP_190265599.1">
    <property type="nucleotide sequence ID" value="NZ_BAABAD010000003.1"/>
</dbReference>
<evidence type="ECO:0000256" key="1">
    <source>
        <dbReference type="SAM" id="Phobius"/>
    </source>
</evidence>
<keyword evidence="3" id="KW-1185">Reference proteome</keyword>
<proteinExistence type="predicted"/>
<feature type="transmembrane region" description="Helical" evidence="1">
    <location>
        <begin position="12"/>
        <end position="30"/>
    </location>
</feature>